<dbReference type="Gene3D" id="3.40.190.10">
    <property type="entry name" value="Periplasmic binding protein-like II"/>
    <property type="match status" value="1"/>
</dbReference>
<dbReference type="EMBL" id="FUYJ01000003">
    <property type="protein sequence ID" value="SKA97973.1"/>
    <property type="molecule type" value="Genomic_DNA"/>
</dbReference>
<dbReference type="InterPro" id="IPR042100">
    <property type="entry name" value="Bug_dom1"/>
</dbReference>
<keyword evidence="4" id="KW-1185">Reference proteome</keyword>
<evidence type="ECO:0000313" key="3">
    <source>
        <dbReference type="EMBL" id="SKA97973.1"/>
    </source>
</evidence>
<dbReference type="AlphaFoldDB" id="A0A1T4Y8F4"/>
<feature type="chain" id="PRO_5039661884" evidence="2">
    <location>
        <begin position="23"/>
        <end position="331"/>
    </location>
</feature>
<evidence type="ECO:0000313" key="4">
    <source>
        <dbReference type="Proteomes" id="UP000190042"/>
    </source>
</evidence>
<sequence>MRNNATIISLLVILLVFMTGCSEETGEDKKASAEEKTSNKDINFPKSTIEMIAGGGAGGGTDTFSRAVARELSEILNENVNVLNHPGAAGAVASQVMESAPADGYTIMPTTSDFQLNIAQGKTPNYLEEFSALALVHIDTYSLMVESGGEIKDIDSLIEMAKSNPGKLTIGGTAAGGTDQITVEKFEKMAGIDLNYIAYEDAGQMHSALLGGHVDLLLEEPGAALSMLEAGKFEMILLFADEVKEYPNIPTSVEKSWDITGGSTRGFMIRSDVPEEIKKIYEDAIKEAVESERYKEFAKGQQLHLRDGWLNADDYQDFLEKEVEELRAYQK</sequence>
<keyword evidence="2" id="KW-0732">Signal</keyword>
<organism evidence="3 4">
    <name type="scientific">Sporosarcina newyorkensis</name>
    <dbReference type="NCBI Taxonomy" id="759851"/>
    <lineage>
        <taxon>Bacteria</taxon>
        <taxon>Bacillati</taxon>
        <taxon>Bacillota</taxon>
        <taxon>Bacilli</taxon>
        <taxon>Bacillales</taxon>
        <taxon>Caryophanaceae</taxon>
        <taxon>Sporosarcina</taxon>
    </lineage>
</organism>
<dbReference type="InterPro" id="IPR005064">
    <property type="entry name" value="BUG"/>
</dbReference>
<proteinExistence type="inferred from homology"/>
<dbReference type="PANTHER" id="PTHR42928">
    <property type="entry name" value="TRICARBOXYLATE-BINDING PROTEIN"/>
    <property type="match status" value="1"/>
</dbReference>
<dbReference type="PANTHER" id="PTHR42928:SF5">
    <property type="entry name" value="BLR1237 PROTEIN"/>
    <property type="match status" value="1"/>
</dbReference>
<comment type="similarity">
    <text evidence="1">Belongs to the UPF0065 (bug) family.</text>
</comment>
<gene>
    <name evidence="3" type="ORF">SAMN04244570_1979</name>
</gene>
<reference evidence="4" key="1">
    <citation type="submission" date="2017-02" db="EMBL/GenBank/DDBJ databases">
        <authorList>
            <person name="Varghese N."/>
            <person name="Submissions S."/>
        </authorList>
    </citation>
    <scope>NUCLEOTIDE SEQUENCE [LARGE SCALE GENOMIC DNA]</scope>
    <source>
        <strain evidence="4">DSM 23966</strain>
    </source>
</reference>
<dbReference type="SUPFAM" id="SSF53850">
    <property type="entry name" value="Periplasmic binding protein-like II"/>
    <property type="match status" value="1"/>
</dbReference>
<feature type="signal peptide" evidence="2">
    <location>
        <begin position="1"/>
        <end position="22"/>
    </location>
</feature>
<name>A0A1T4Y8F4_9BACL</name>
<dbReference type="CDD" id="cd07012">
    <property type="entry name" value="PBP2_Bug_TTT"/>
    <property type="match status" value="1"/>
</dbReference>
<dbReference type="Pfam" id="PF03401">
    <property type="entry name" value="TctC"/>
    <property type="match status" value="1"/>
</dbReference>
<keyword evidence="3" id="KW-0675">Receptor</keyword>
<evidence type="ECO:0000256" key="1">
    <source>
        <dbReference type="ARBA" id="ARBA00006987"/>
    </source>
</evidence>
<dbReference type="RefSeq" id="WP_078817502.1">
    <property type="nucleotide sequence ID" value="NZ_FUYJ01000003.1"/>
</dbReference>
<dbReference type="PIRSF" id="PIRSF017082">
    <property type="entry name" value="YflP"/>
    <property type="match status" value="1"/>
</dbReference>
<dbReference type="Gene3D" id="3.40.190.150">
    <property type="entry name" value="Bordetella uptake gene, domain 1"/>
    <property type="match status" value="1"/>
</dbReference>
<dbReference type="PROSITE" id="PS51257">
    <property type="entry name" value="PROKAR_LIPOPROTEIN"/>
    <property type="match status" value="1"/>
</dbReference>
<protein>
    <submittedName>
        <fullName evidence="3">Tripartite-type tricarboxylate transporter, receptor component TctC</fullName>
    </submittedName>
</protein>
<dbReference type="Proteomes" id="UP000190042">
    <property type="component" value="Unassembled WGS sequence"/>
</dbReference>
<evidence type="ECO:0000256" key="2">
    <source>
        <dbReference type="SAM" id="SignalP"/>
    </source>
</evidence>
<accession>A0A1T4Y8F4</accession>